<accession>A0A653AFZ9</accession>
<gene>
    <name evidence="1" type="ORF">TRIP_B50073</name>
</gene>
<protein>
    <submittedName>
        <fullName evidence="1">Uncharacterized protein</fullName>
    </submittedName>
</protein>
<dbReference type="EMBL" id="UPXX01000032">
    <property type="protein sequence ID" value="VBB46991.1"/>
    <property type="molecule type" value="Genomic_DNA"/>
</dbReference>
<dbReference type="AlphaFoldDB" id="A0A653AFZ9"/>
<evidence type="ECO:0000313" key="1">
    <source>
        <dbReference type="EMBL" id="VBB46991.1"/>
    </source>
</evidence>
<sequence>MKNPCRYRRSRRLKRRIVQPRPCLHAREALESIMPQQSPNGNLAGRLLSVRILRKDREGFFCLKRYVFYDIIKQRNLVRSLRCVRGGAVWTVGFDRWADSIWSLCTWSLFSS</sequence>
<name>A0A653AFZ9_UNCDX</name>
<reference evidence="1" key="1">
    <citation type="submission" date="2018-07" db="EMBL/GenBank/DDBJ databases">
        <authorList>
            <consortium name="Genoscope - CEA"/>
            <person name="William W."/>
        </authorList>
    </citation>
    <scope>NUCLEOTIDE SEQUENCE</scope>
    <source>
        <strain evidence="1">IK1</strain>
    </source>
</reference>
<proteinExistence type="predicted"/>
<organism evidence="1">
    <name type="scientific">Uncultured Desulfatiglans sp</name>
    <dbReference type="NCBI Taxonomy" id="1748965"/>
    <lineage>
        <taxon>Bacteria</taxon>
        <taxon>Pseudomonadati</taxon>
        <taxon>Thermodesulfobacteriota</taxon>
        <taxon>Desulfobacteria</taxon>
        <taxon>Desulfatiglandales</taxon>
        <taxon>Desulfatiglandaceae</taxon>
        <taxon>Desulfatiglans</taxon>
        <taxon>environmental samples</taxon>
    </lineage>
</organism>